<evidence type="ECO:0000313" key="3">
    <source>
        <dbReference type="Proteomes" id="UP000636793"/>
    </source>
</evidence>
<organism evidence="2 3">
    <name type="scientific">Flexivirga endophytica</name>
    <dbReference type="NCBI Taxonomy" id="1849103"/>
    <lineage>
        <taxon>Bacteria</taxon>
        <taxon>Bacillati</taxon>
        <taxon>Actinomycetota</taxon>
        <taxon>Actinomycetes</taxon>
        <taxon>Micrococcales</taxon>
        <taxon>Dermacoccaceae</taxon>
        <taxon>Flexivirga</taxon>
    </lineage>
</organism>
<dbReference type="EMBL" id="BMHI01000001">
    <property type="protein sequence ID" value="GGB19086.1"/>
    <property type="molecule type" value="Genomic_DNA"/>
</dbReference>
<keyword evidence="3" id="KW-1185">Reference proteome</keyword>
<feature type="signal peptide" evidence="1">
    <location>
        <begin position="1"/>
        <end position="26"/>
    </location>
</feature>
<reference evidence="2" key="1">
    <citation type="journal article" date="2014" name="Int. J. Syst. Evol. Microbiol.">
        <title>Complete genome sequence of Corynebacterium casei LMG S-19264T (=DSM 44701T), isolated from a smear-ripened cheese.</title>
        <authorList>
            <consortium name="US DOE Joint Genome Institute (JGI-PGF)"/>
            <person name="Walter F."/>
            <person name="Albersmeier A."/>
            <person name="Kalinowski J."/>
            <person name="Ruckert C."/>
        </authorList>
    </citation>
    <scope>NUCLEOTIDE SEQUENCE</scope>
    <source>
        <strain evidence="2">CGMCC 1.15085</strain>
    </source>
</reference>
<feature type="chain" id="PRO_5039126686" evidence="1">
    <location>
        <begin position="27"/>
        <end position="165"/>
    </location>
</feature>
<reference evidence="2" key="2">
    <citation type="submission" date="2020-09" db="EMBL/GenBank/DDBJ databases">
        <authorList>
            <person name="Sun Q."/>
            <person name="Zhou Y."/>
        </authorList>
    </citation>
    <scope>NUCLEOTIDE SEQUENCE</scope>
    <source>
        <strain evidence="2">CGMCC 1.15085</strain>
    </source>
</reference>
<gene>
    <name evidence="2" type="ORF">GCM10011492_06210</name>
</gene>
<dbReference type="Proteomes" id="UP000636793">
    <property type="component" value="Unassembled WGS sequence"/>
</dbReference>
<protein>
    <submittedName>
        <fullName evidence="2">Uncharacterized protein</fullName>
    </submittedName>
</protein>
<dbReference type="RefSeq" id="WP_188835471.1">
    <property type="nucleotide sequence ID" value="NZ_BMHI01000001.1"/>
</dbReference>
<comment type="caution">
    <text evidence="2">The sequence shown here is derived from an EMBL/GenBank/DDBJ whole genome shotgun (WGS) entry which is preliminary data.</text>
</comment>
<evidence type="ECO:0000256" key="1">
    <source>
        <dbReference type="SAM" id="SignalP"/>
    </source>
</evidence>
<keyword evidence="1" id="KW-0732">Signal</keyword>
<proteinExistence type="predicted"/>
<sequence>MQKKFRLPLGAGALLGALAMSTSAVATPSQAPFTGRETMSVVGDVFACQSGDLTVQSGTITTVFHSNADNSGTYHFTATIVPSGVTLTDTSGNIYTVSGASWFGGTTTDPDPEGDTMPIVSTETDHFVIRTASGGVYAKVQVVGHISPNGNMFVFDRGTCEEPDD</sequence>
<name>A0A916SWE2_9MICO</name>
<dbReference type="AlphaFoldDB" id="A0A916SWE2"/>
<accession>A0A916SWE2</accession>
<evidence type="ECO:0000313" key="2">
    <source>
        <dbReference type="EMBL" id="GGB19086.1"/>
    </source>
</evidence>